<feature type="non-terminal residue" evidence="2">
    <location>
        <position position="1"/>
    </location>
</feature>
<evidence type="ECO:0000256" key="1">
    <source>
        <dbReference type="ARBA" id="ARBA00022441"/>
    </source>
</evidence>
<sequence length="92" mass="9813">EASVTLLPSGSVLLTGGFNTTTGQPIRSAEVYDYQLNMWRSVADMNTTRSRHTGVALNNSSSTSPTVLVIGGLHDWVSGHDLTDCELFSVNG</sequence>
<evidence type="ECO:0000313" key="3">
    <source>
        <dbReference type="Proteomes" id="UP000663844"/>
    </source>
</evidence>
<dbReference type="SMART" id="SM00612">
    <property type="entry name" value="Kelch"/>
    <property type="match status" value="1"/>
</dbReference>
<accession>A0A820H1G4</accession>
<name>A0A820H1G4_9BILA</name>
<protein>
    <submittedName>
        <fullName evidence="2">Uncharacterized protein</fullName>
    </submittedName>
</protein>
<organism evidence="2 3">
    <name type="scientific">Adineta steineri</name>
    <dbReference type="NCBI Taxonomy" id="433720"/>
    <lineage>
        <taxon>Eukaryota</taxon>
        <taxon>Metazoa</taxon>
        <taxon>Spiralia</taxon>
        <taxon>Gnathifera</taxon>
        <taxon>Rotifera</taxon>
        <taxon>Eurotatoria</taxon>
        <taxon>Bdelloidea</taxon>
        <taxon>Adinetida</taxon>
        <taxon>Adinetidae</taxon>
        <taxon>Adineta</taxon>
    </lineage>
</organism>
<dbReference type="Pfam" id="PF01344">
    <property type="entry name" value="Kelch_1"/>
    <property type="match status" value="1"/>
</dbReference>
<comment type="caution">
    <text evidence="2">The sequence shown here is derived from an EMBL/GenBank/DDBJ whole genome shotgun (WGS) entry which is preliminary data.</text>
</comment>
<dbReference type="EMBL" id="CAJOAZ010014866">
    <property type="protein sequence ID" value="CAF4285871.1"/>
    <property type="molecule type" value="Genomic_DNA"/>
</dbReference>
<dbReference type="InterPro" id="IPR015915">
    <property type="entry name" value="Kelch-typ_b-propeller"/>
</dbReference>
<dbReference type="Proteomes" id="UP000663844">
    <property type="component" value="Unassembled WGS sequence"/>
</dbReference>
<dbReference type="Gene3D" id="2.130.10.80">
    <property type="entry name" value="Galactose oxidase/kelch, beta-propeller"/>
    <property type="match status" value="1"/>
</dbReference>
<dbReference type="AlphaFoldDB" id="A0A820H1G4"/>
<keyword evidence="1" id="KW-0880">Kelch repeat</keyword>
<dbReference type="SUPFAM" id="SSF117281">
    <property type="entry name" value="Kelch motif"/>
    <property type="match status" value="1"/>
</dbReference>
<proteinExistence type="predicted"/>
<dbReference type="InterPro" id="IPR037293">
    <property type="entry name" value="Gal_Oxidase_central_sf"/>
</dbReference>
<dbReference type="InterPro" id="IPR006652">
    <property type="entry name" value="Kelch_1"/>
</dbReference>
<reference evidence="2" key="1">
    <citation type="submission" date="2021-02" db="EMBL/GenBank/DDBJ databases">
        <authorList>
            <person name="Nowell W R."/>
        </authorList>
    </citation>
    <scope>NUCLEOTIDE SEQUENCE</scope>
</reference>
<gene>
    <name evidence="2" type="ORF">OXD698_LOCUS45320</name>
</gene>
<evidence type="ECO:0000313" key="2">
    <source>
        <dbReference type="EMBL" id="CAF4285871.1"/>
    </source>
</evidence>